<accession>A0A9W6MAH3</accession>
<gene>
    <name evidence="2" type="ORF">GCM10017600_04510</name>
</gene>
<reference evidence="2" key="2">
    <citation type="submission" date="2023-01" db="EMBL/GenBank/DDBJ databases">
        <authorList>
            <person name="Sun Q."/>
            <person name="Evtushenko L."/>
        </authorList>
    </citation>
    <scope>NUCLEOTIDE SEQUENCE</scope>
    <source>
        <strain evidence="2">VKM Ac-2007</strain>
    </source>
</reference>
<dbReference type="AlphaFoldDB" id="A0A9W6MAH3"/>
<proteinExistence type="predicted"/>
<dbReference type="Proteomes" id="UP001143474">
    <property type="component" value="Unassembled WGS sequence"/>
</dbReference>
<sequence>MGDLAWGRFMYTPDQADWPIALWEDHGRVIAWGWAQFPDDLKLQVDPAHPQLLDEVLDWLDDLAAGNPCEINSLDSQEEVQTALLRHGYRRRESGPYFAYHMRDLTDLPAVVLPEGFTARVVDDEADLDQRVAVHQAAWNSTHVTTDSYRAVMASWPYRSDLDWIVEAADGSFAANCLIWLDDANKVGLIEPVGTHPEFRRLGLSHAVCLAALHALKDLGATTAIVYPRGDPAYPIPQHLYRGLGFRPYDRTRTYTKAGQR</sequence>
<dbReference type="EMBL" id="BSEV01000001">
    <property type="protein sequence ID" value="GLK07046.1"/>
    <property type="molecule type" value="Genomic_DNA"/>
</dbReference>
<evidence type="ECO:0000313" key="2">
    <source>
        <dbReference type="EMBL" id="GLK07046.1"/>
    </source>
</evidence>
<dbReference type="CDD" id="cd04301">
    <property type="entry name" value="NAT_SF"/>
    <property type="match status" value="1"/>
</dbReference>
<keyword evidence="3" id="KW-1185">Reference proteome</keyword>
<feature type="domain" description="N-acetyltransferase" evidence="1">
    <location>
        <begin position="117"/>
        <end position="261"/>
    </location>
</feature>
<dbReference type="Gene3D" id="3.40.630.30">
    <property type="match status" value="1"/>
</dbReference>
<comment type="caution">
    <text evidence="2">The sequence shown here is derived from an EMBL/GenBank/DDBJ whole genome shotgun (WGS) entry which is preliminary data.</text>
</comment>
<evidence type="ECO:0000313" key="3">
    <source>
        <dbReference type="Proteomes" id="UP001143474"/>
    </source>
</evidence>
<evidence type="ECO:0000259" key="1">
    <source>
        <dbReference type="PROSITE" id="PS51186"/>
    </source>
</evidence>
<reference evidence="2" key="1">
    <citation type="journal article" date="2014" name="Int. J. Syst. Evol. Microbiol.">
        <title>Complete genome sequence of Corynebacterium casei LMG S-19264T (=DSM 44701T), isolated from a smear-ripened cheese.</title>
        <authorList>
            <consortium name="US DOE Joint Genome Institute (JGI-PGF)"/>
            <person name="Walter F."/>
            <person name="Albersmeier A."/>
            <person name="Kalinowski J."/>
            <person name="Ruckert C."/>
        </authorList>
    </citation>
    <scope>NUCLEOTIDE SEQUENCE</scope>
    <source>
        <strain evidence="2">VKM Ac-2007</strain>
    </source>
</reference>
<dbReference type="InterPro" id="IPR000182">
    <property type="entry name" value="GNAT_dom"/>
</dbReference>
<organism evidence="2 3">
    <name type="scientific">Streptosporangium carneum</name>
    <dbReference type="NCBI Taxonomy" id="47481"/>
    <lineage>
        <taxon>Bacteria</taxon>
        <taxon>Bacillati</taxon>
        <taxon>Actinomycetota</taxon>
        <taxon>Actinomycetes</taxon>
        <taxon>Streptosporangiales</taxon>
        <taxon>Streptosporangiaceae</taxon>
        <taxon>Streptosporangium</taxon>
    </lineage>
</organism>
<protein>
    <recommendedName>
        <fullName evidence="1">N-acetyltransferase domain-containing protein</fullName>
    </recommendedName>
</protein>
<dbReference type="PROSITE" id="PS51186">
    <property type="entry name" value="GNAT"/>
    <property type="match status" value="1"/>
</dbReference>
<dbReference type="GO" id="GO:0016747">
    <property type="term" value="F:acyltransferase activity, transferring groups other than amino-acyl groups"/>
    <property type="evidence" value="ECO:0007669"/>
    <property type="project" value="InterPro"/>
</dbReference>
<dbReference type="InterPro" id="IPR016181">
    <property type="entry name" value="Acyl_CoA_acyltransferase"/>
</dbReference>
<dbReference type="Pfam" id="PF00583">
    <property type="entry name" value="Acetyltransf_1"/>
    <property type="match status" value="1"/>
</dbReference>
<dbReference type="SUPFAM" id="SSF55729">
    <property type="entry name" value="Acyl-CoA N-acyltransferases (Nat)"/>
    <property type="match status" value="1"/>
</dbReference>
<name>A0A9W6MAH3_9ACTN</name>